<dbReference type="EMBL" id="KV748894">
    <property type="protein sequence ID" value="OCL12296.1"/>
    <property type="molecule type" value="Genomic_DNA"/>
</dbReference>
<dbReference type="AlphaFoldDB" id="A0A8E2F908"/>
<evidence type="ECO:0000313" key="1">
    <source>
        <dbReference type="EMBL" id="OCL12296.1"/>
    </source>
</evidence>
<protein>
    <submittedName>
        <fullName evidence="1">Uncharacterized protein</fullName>
    </submittedName>
</protein>
<name>A0A8E2F908_9PEZI</name>
<keyword evidence="2" id="KW-1185">Reference proteome</keyword>
<proteinExistence type="predicted"/>
<gene>
    <name evidence="1" type="ORF">AOQ84DRAFT_395764</name>
</gene>
<organism evidence="1 2">
    <name type="scientific">Glonium stellatum</name>
    <dbReference type="NCBI Taxonomy" id="574774"/>
    <lineage>
        <taxon>Eukaryota</taxon>
        <taxon>Fungi</taxon>
        <taxon>Dikarya</taxon>
        <taxon>Ascomycota</taxon>
        <taxon>Pezizomycotina</taxon>
        <taxon>Dothideomycetes</taxon>
        <taxon>Pleosporomycetidae</taxon>
        <taxon>Gloniales</taxon>
        <taxon>Gloniaceae</taxon>
        <taxon>Glonium</taxon>
    </lineage>
</organism>
<dbReference type="Proteomes" id="UP000250140">
    <property type="component" value="Unassembled WGS sequence"/>
</dbReference>
<evidence type="ECO:0000313" key="2">
    <source>
        <dbReference type="Proteomes" id="UP000250140"/>
    </source>
</evidence>
<sequence>MARAFKRLLDENSKQQKYIQDLHLTNPYDDKKRIKDTKGKALLKDINAWVALSKIFANILQDPNLNNIYLIINALNKYAIDLLKLLNFIIEKSISSRVKWIVSSRNWPDIKKRLERAGYKVRLCFELNAESISTAVSTYIRHKVDHLAQQNDYGPEMRQTVFNYLSLHANDTFLWVALIWNSDDADHCKGVLATIALVYQPITLKELTSLIEIPDMSIDELKEIVLLCGSFLTIREGTGAIYFVHQSAKDFLFKESFDKIFPTLRRDIYSLNALGYSIEEVKQPELDPLGASRCSYYNVNLQDEGAIHEFIRKKYLYWLEALSLCESIPGGIVLIKKLKALI</sequence>
<accession>A0A8E2F908</accession>
<dbReference type="OrthoDB" id="538223at2759"/>
<reference evidence="1 2" key="1">
    <citation type="journal article" date="2016" name="Nat. Commun.">
        <title>Ectomycorrhizal ecology is imprinted in the genome of the dominant symbiotic fungus Cenococcum geophilum.</title>
        <authorList>
            <consortium name="DOE Joint Genome Institute"/>
            <person name="Peter M."/>
            <person name="Kohler A."/>
            <person name="Ohm R.A."/>
            <person name="Kuo A."/>
            <person name="Krutzmann J."/>
            <person name="Morin E."/>
            <person name="Arend M."/>
            <person name="Barry K.W."/>
            <person name="Binder M."/>
            <person name="Choi C."/>
            <person name="Clum A."/>
            <person name="Copeland A."/>
            <person name="Grisel N."/>
            <person name="Haridas S."/>
            <person name="Kipfer T."/>
            <person name="LaButti K."/>
            <person name="Lindquist E."/>
            <person name="Lipzen A."/>
            <person name="Maire R."/>
            <person name="Meier B."/>
            <person name="Mihaltcheva S."/>
            <person name="Molinier V."/>
            <person name="Murat C."/>
            <person name="Poggeler S."/>
            <person name="Quandt C.A."/>
            <person name="Sperisen C."/>
            <person name="Tritt A."/>
            <person name="Tisserant E."/>
            <person name="Crous P.W."/>
            <person name="Henrissat B."/>
            <person name="Nehls U."/>
            <person name="Egli S."/>
            <person name="Spatafora J.W."/>
            <person name="Grigoriev I.V."/>
            <person name="Martin F.M."/>
        </authorList>
    </citation>
    <scope>NUCLEOTIDE SEQUENCE [LARGE SCALE GENOMIC DNA]</scope>
    <source>
        <strain evidence="1 2">CBS 207.34</strain>
    </source>
</reference>
<dbReference type="PANTHER" id="PTHR10039">
    <property type="entry name" value="AMELOGENIN"/>
    <property type="match status" value="1"/>
</dbReference>